<evidence type="ECO:0000256" key="1">
    <source>
        <dbReference type="ARBA" id="ARBA00010568"/>
    </source>
</evidence>
<sequence>MEWLKTRLLLGLCDNQWIWVQGDNSKADPDRNAEKDAAIEEASGLLKQVTERVEEIKNDASIPLRSNKKTGAKSKKEVREQVQAEAAESLKEIALKHKYVVGKWLIFAPHDKVDMIWSSLATSLVEGPIAETKAFLAKVATSPLGGDSSNCQHVICLYIPDVYDKDSVLNIMKILLRNHGFQLSGVKSDLYTLIGIDSKHPSGIQSTIWKNSALMKDSEIKELREAYFAELSSKPAASAEESKTTGEDLETATKTVKPKAKKKSKKRNNDPFESDEDEKDAVKEVQKGEKRPKESMSDVEEDEQPKKKQAKGK</sequence>
<feature type="compositionally biased region" description="Basic residues" evidence="2">
    <location>
        <begin position="256"/>
        <end position="266"/>
    </location>
</feature>
<dbReference type="SUPFAM" id="SSF55418">
    <property type="entry name" value="eIF4e-like"/>
    <property type="match status" value="1"/>
</dbReference>
<proteinExistence type="inferred from homology"/>
<evidence type="ECO:0000313" key="4">
    <source>
        <dbReference type="Proteomes" id="UP001498398"/>
    </source>
</evidence>
<evidence type="ECO:0000313" key="3">
    <source>
        <dbReference type="EMBL" id="KAK7472479.1"/>
    </source>
</evidence>
<comment type="similarity">
    <text evidence="1">Belongs to the UPF0696 family.</text>
</comment>
<feature type="region of interest" description="Disordered" evidence="2">
    <location>
        <begin position="234"/>
        <end position="313"/>
    </location>
</feature>
<accession>A0ABR1K4S7</accession>
<dbReference type="InterPro" id="IPR015034">
    <property type="entry name" value="Bles03"/>
</dbReference>
<name>A0ABR1K4S7_9AGAR</name>
<comment type="caution">
    <text evidence="3">The sequence shown here is derived from an EMBL/GenBank/DDBJ whole genome shotgun (WGS) entry which is preliminary data.</text>
</comment>
<reference evidence="3 4" key="1">
    <citation type="submission" date="2024-01" db="EMBL/GenBank/DDBJ databases">
        <title>A draft genome for the cacao thread blight pathogen Marasmiellus scandens.</title>
        <authorList>
            <person name="Baruah I.K."/>
            <person name="Leung J."/>
            <person name="Bukari Y."/>
            <person name="Amoako-Attah I."/>
            <person name="Meinhardt L.W."/>
            <person name="Bailey B.A."/>
            <person name="Cohen S.P."/>
        </authorList>
    </citation>
    <scope>NUCLEOTIDE SEQUENCE [LARGE SCALE GENOMIC DNA]</scope>
    <source>
        <strain evidence="3 4">GH-19</strain>
    </source>
</reference>
<feature type="compositionally biased region" description="Basic and acidic residues" evidence="2">
    <location>
        <begin position="280"/>
        <end position="296"/>
    </location>
</feature>
<dbReference type="PANTHER" id="PTHR31977">
    <property type="entry name" value="UPF0696 PROTEIN C11ORF68"/>
    <property type="match status" value="1"/>
</dbReference>
<dbReference type="Gene3D" id="3.30.760.10">
    <property type="entry name" value="RNA Cap, Translation Initiation Factor Eif4e"/>
    <property type="match status" value="1"/>
</dbReference>
<evidence type="ECO:0000256" key="2">
    <source>
        <dbReference type="SAM" id="MobiDB-lite"/>
    </source>
</evidence>
<keyword evidence="4" id="KW-1185">Reference proteome</keyword>
<dbReference type="EMBL" id="JBANRG010000001">
    <property type="protein sequence ID" value="KAK7472479.1"/>
    <property type="molecule type" value="Genomic_DNA"/>
</dbReference>
<protein>
    <submittedName>
        <fullName evidence="3">Uncharacterized protein</fullName>
    </submittedName>
</protein>
<gene>
    <name evidence="3" type="ORF">VKT23_000594</name>
</gene>
<dbReference type="InterPro" id="IPR023398">
    <property type="entry name" value="TIF_eIF4e-like"/>
</dbReference>
<dbReference type="PANTHER" id="PTHR31977:SF1">
    <property type="entry name" value="UPF0696 PROTEIN C11ORF68"/>
    <property type="match status" value="1"/>
</dbReference>
<dbReference type="Pfam" id="PF08939">
    <property type="entry name" value="Bles03"/>
    <property type="match status" value="1"/>
</dbReference>
<dbReference type="Proteomes" id="UP001498398">
    <property type="component" value="Unassembled WGS sequence"/>
</dbReference>
<organism evidence="3 4">
    <name type="scientific">Marasmiellus scandens</name>
    <dbReference type="NCBI Taxonomy" id="2682957"/>
    <lineage>
        <taxon>Eukaryota</taxon>
        <taxon>Fungi</taxon>
        <taxon>Dikarya</taxon>
        <taxon>Basidiomycota</taxon>
        <taxon>Agaricomycotina</taxon>
        <taxon>Agaricomycetes</taxon>
        <taxon>Agaricomycetidae</taxon>
        <taxon>Agaricales</taxon>
        <taxon>Marasmiineae</taxon>
        <taxon>Omphalotaceae</taxon>
        <taxon>Marasmiellus</taxon>
    </lineage>
</organism>